<evidence type="ECO:0000313" key="1">
    <source>
        <dbReference type="Proteomes" id="UP000036681"/>
    </source>
</evidence>
<protein>
    <submittedName>
        <fullName evidence="2">Secreted protein</fullName>
    </submittedName>
</protein>
<dbReference type="Proteomes" id="UP000036681">
    <property type="component" value="Unplaced"/>
</dbReference>
<sequence length="83" mass="8890">MSRWKISASSRNGVLHSAAERWLAWLCTLVLPAGCRCLSVTFLLRSIIGTCLSICLLLRTTECPYAAVNSLTIALCSGSAIAC</sequence>
<name>A0A0M3HN35_ASCLU</name>
<organism evidence="1 2">
    <name type="scientific">Ascaris lumbricoides</name>
    <name type="common">Giant roundworm</name>
    <dbReference type="NCBI Taxonomy" id="6252"/>
    <lineage>
        <taxon>Eukaryota</taxon>
        <taxon>Metazoa</taxon>
        <taxon>Ecdysozoa</taxon>
        <taxon>Nematoda</taxon>
        <taxon>Chromadorea</taxon>
        <taxon>Rhabditida</taxon>
        <taxon>Spirurina</taxon>
        <taxon>Ascaridomorpha</taxon>
        <taxon>Ascaridoidea</taxon>
        <taxon>Ascarididae</taxon>
        <taxon>Ascaris</taxon>
    </lineage>
</organism>
<keyword evidence="1" id="KW-1185">Reference proteome</keyword>
<dbReference type="WBParaSite" id="ALUE_0000303701-mRNA-1">
    <property type="protein sequence ID" value="ALUE_0000303701-mRNA-1"/>
    <property type="gene ID" value="ALUE_0000303701"/>
</dbReference>
<proteinExistence type="predicted"/>
<reference evidence="2" key="1">
    <citation type="submission" date="2017-02" db="UniProtKB">
        <authorList>
            <consortium name="WormBaseParasite"/>
        </authorList>
    </citation>
    <scope>IDENTIFICATION</scope>
</reference>
<accession>A0A0M3HN35</accession>
<dbReference type="AlphaFoldDB" id="A0A0M3HN35"/>
<evidence type="ECO:0000313" key="2">
    <source>
        <dbReference type="WBParaSite" id="ALUE_0000303701-mRNA-1"/>
    </source>
</evidence>